<dbReference type="InterPro" id="IPR036908">
    <property type="entry name" value="RlpA-like_sf"/>
</dbReference>
<dbReference type="Gene3D" id="2.40.40.10">
    <property type="entry name" value="RlpA-like domain"/>
    <property type="match status" value="1"/>
</dbReference>
<feature type="domain" description="G5" evidence="3">
    <location>
        <begin position="210"/>
        <end position="290"/>
    </location>
</feature>
<dbReference type="GO" id="GO:0004553">
    <property type="term" value="F:hydrolase activity, hydrolyzing O-glycosyl compounds"/>
    <property type="evidence" value="ECO:0007669"/>
    <property type="project" value="InterPro"/>
</dbReference>
<reference evidence="4 5" key="1">
    <citation type="submission" date="2019-03" db="EMBL/GenBank/DDBJ databases">
        <authorList>
            <person name="He R.-H."/>
        </authorList>
    </citation>
    <scope>NUCLEOTIDE SEQUENCE [LARGE SCALE GENOMIC DNA]</scope>
    <source>
        <strain evidence="5">SH 714</strain>
    </source>
</reference>
<protein>
    <submittedName>
        <fullName evidence="4">DUF348 domain-containing protein</fullName>
    </submittedName>
</protein>
<dbReference type="RefSeq" id="WP_134340189.1">
    <property type="nucleotide sequence ID" value="NZ_SOPW01000009.1"/>
</dbReference>
<dbReference type="AlphaFoldDB" id="A0A4Y8IM16"/>
<dbReference type="EMBL" id="SOPW01000009">
    <property type="protein sequence ID" value="TFB21048.1"/>
    <property type="molecule type" value="Genomic_DNA"/>
</dbReference>
<evidence type="ECO:0000313" key="4">
    <source>
        <dbReference type="EMBL" id="TFB21048.1"/>
    </source>
</evidence>
<dbReference type="SUPFAM" id="SSF50685">
    <property type="entry name" value="Barwin-like endoglucanases"/>
    <property type="match status" value="1"/>
</dbReference>
<dbReference type="InterPro" id="IPR059180">
    <property type="entry name" value="3D_YorM"/>
</dbReference>
<dbReference type="InterPro" id="IPR011098">
    <property type="entry name" value="G5_dom"/>
</dbReference>
<keyword evidence="1" id="KW-0732">Signal</keyword>
<dbReference type="Pfam" id="PF03990">
    <property type="entry name" value="DUF348"/>
    <property type="match status" value="3"/>
</dbReference>
<dbReference type="PANTHER" id="PTHR39160:SF4">
    <property type="entry name" value="RESUSCITATION-PROMOTING FACTOR RPFB"/>
    <property type="match status" value="1"/>
</dbReference>
<feature type="transmembrane region" description="Helical" evidence="2">
    <location>
        <begin position="20"/>
        <end position="38"/>
    </location>
</feature>
<organism evidence="4 5">
    <name type="scientific">Filobacillus milosensis</name>
    <dbReference type="NCBI Taxonomy" id="94137"/>
    <lineage>
        <taxon>Bacteria</taxon>
        <taxon>Bacillati</taxon>
        <taxon>Bacillota</taxon>
        <taxon>Bacilli</taxon>
        <taxon>Bacillales</taxon>
        <taxon>Bacillaceae</taxon>
        <taxon>Filobacillus</taxon>
    </lineage>
</organism>
<dbReference type="GO" id="GO:0009254">
    <property type="term" value="P:peptidoglycan turnover"/>
    <property type="evidence" value="ECO:0007669"/>
    <property type="project" value="InterPro"/>
</dbReference>
<sequence>MSTTRGANPKQKRFGLKKTLLILLSAIIFLGTVSYITFETVTADVQVIQDGEKINTTTTAADVGEVMNELGIEVSKHDDLSVNLDEELQDGMVIEYTKANQVNVTIDQETKEFYTTKETVQQFLKEKSIKLGKYDEISVDMEAPIEEGLEVQIDKAFEVTVKDGGETKTAKVTNQTVGEFLASLDIDLNEQDRINAKLDDPVKEKRSIEIVRVTTETETEEVAVPFQTERKEDSDMLRGKSKVVKSGQEGKKVLTYEITKENGEVVSKDLVEEKVVQESVNRVVAEGTKVPVQQASADSGEWMTFSSTKYTAFCPSGCTGVTATGINVANSIYYNGLRVIAVDPNVIPLWSKVEVKIGNNTFTAIALDTGGAIKGKKIDILTDSTSDAYRWGRRSVQVRVVD</sequence>
<dbReference type="Pfam" id="PF06725">
    <property type="entry name" value="3D"/>
    <property type="match status" value="1"/>
</dbReference>
<comment type="caution">
    <text evidence="4">The sequence shown here is derived from an EMBL/GenBank/DDBJ whole genome shotgun (WGS) entry which is preliminary data.</text>
</comment>
<dbReference type="PROSITE" id="PS51109">
    <property type="entry name" value="G5"/>
    <property type="match status" value="1"/>
</dbReference>
<name>A0A4Y8IM16_9BACI</name>
<dbReference type="OrthoDB" id="9798935at2"/>
<keyword evidence="2" id="KW-0472">Membrane</keyword>
<dbReference type="InterPro" id="IPR051933">
    <property type="entry name" value="Resuscitation_pf_RpfB"/>
</dbReference>
<dbReference type="Proteomes" id="UP000297975">
    <property type="component" value="Unassembled WGS sequence"/>
</dbReference>
<keyword evidence="5" id="KW-1185">Reference proteome</keyword>
<dbReference type="InterPro" id="IPR007137">
    <property type="entry name" value="DUF348"/>
</dbReference>
<evidence type="ECO:0000259" key="3">
    <source>
        <dbReference type="PROSITE" id="PS51109"/>
    </source>
</evidence>
<evidence type="ECO:0000313" key="5">
    <source>
        <dbReference type="Proteomes" id="UP000297975"/>
    </source>
</evidence>
<keyword evidence="2" id="KW-0812">Transmembrane</keyword>
<evidence type="ECO:0000256" key="1">
    <source>
        <dbReference type="ARBA" id="ARBA00022729"/>
    </source>
</evidence>
<accession>A0A4Y8IM16</accession>
<proteinExistence type="predicted"/>
<dbReference type="GO" id="GO:0019867">
    <property type="term" value="C:outer membrane"/>
    <property type="evidence" value="ECO:0007669"/>
    <property type="project" value="InterPro"/>
</dbReference>
<gene>
    <name evidence="4" type="ORF">E3U55_09490</name>
</gene>
<dbReference type="SMART" id="SM01208">
    <property type="entry name" value="G5"/>
    <property type="match status" value="1"/>
</dbReference>
<dbReference type="InterPro" id="IPR010611">
    <property type="entry name" value="3D_dom"/>
</dbReference>
<dbReference type="PANTHER" id="PTHR39160">
    <property type="entry name" value="CELL WALL-BINDING PROTEIN YOCH"/>
    <property type="match status" value="1"/>
</dbReference>
<keyword evidence="2" id="KW-1133">Transmembrane helix</keyword>
<dbReference type="Pfam" id="PF07501">
    <property type="entry name" value="G5"/>
    <property type="match status" value="1"/>
</dbReference>
<dbReference type="CDD" id="cd14667">
    <property type="entry name" value="3D_containing_proteins"/>
    <property type="match status" value="1"/>
</dbReference>
<dbReference type="Gene3D" id="2.20.230.10">
    <property type="entry name" value="Resuscitation-promoting factor rpfb"/>
    <property type="match status" value="1"/>
</dbReference>
<evidence type="ECO:0000256" key="2">
    <source>
        <dbReference type="SAM" id="Phobius"/>
    </source>
</evidence>